<evidence type="ECO:0000313" key="4">
    <source>
        <dbReference type="EMBL" id="NMA44661.1"/>
    </source>
</evidence>
<proteinExistence type="inferred from homology"/>
<dbReference type="Gene3D" id="1.10.600.10">
    <property type="entry name" value="Farnesyl Diphosphate Synthase"/>
    <property type="match status" value="1"/>
</dbReference>
<dbReference type="InterPro" id="IPR008949">
    <property type="entry name" value="Isoprenoid_synthase_dom_sf"/>
</dbReference>
<evidence type="ECO:0000256" key="3">
    <source>
        <dbReference type="RuleBase" id="RU004466"/>
    </source>
</evidence>
<name>A0A7K4BZT6_9ARCH</name>
<evidence type="ECO:0000256" key="2">
    <source>
        <dbReference type="ARBA" id="ARBA00022842"/>
    </source>
</evidence>
<keyword evidence="3" id="KW-0808">Transferase</keyword>
<protein>
    <submittedName>
        <fullName evidence="4">Polyprenyl synthetase family protein</fullName>
    </submittedName>
</protein>
<dbReference type="AlphaFoldDB" id="A0A7K4BZT6"/>
<dbReference type="PANTHER" id="PTHR12001:SF44">
    <property type="entry name" value="GERANYLGERANYL PYROPHOSPHATE SYNTHASE"/>
    <property type="match status" value="1"/>
</dbReference>
<comment type="caution">
    <text evidence="4">The sequence shown here is derived from an EMBL/GenBank/DDBJ whole genome shotgun (WGS) entry which is preliminary data.</text>
</comment>
<keyword evidence="1" id="KW-0479">Metal-binding</keyword>
<sequence length="363" mass="41347">MTKVTDKETKMEIKDYLKTRIPFIEKEIEKYIPRKANKKWIESILGPTIFELDLVAYTKGVNEPIWDLLDRGGKRFRPVLTCLSAEAVGGSFEEAQKLAPIVEIIHNGTLMCDDVEDNSVARRGKPCTHKIYGIDTAINTGTIMYYWPMSKIVTNEFKLSEKKKAEIVDLYLTEMLRVSSGQAWDIAWHRGGYTPNEKHYLNMCLCKTGVLTRFACELGAIVGGATKKQRTALAEFGQIMGVAFQIQDDILELTENTFKEKKGSICGDIHEGKRTLIVIRTLQVATETDKKRLIEILDSHTNDDKIIQEALNIINKYDGIEYSKTKANKLVKNAWEKLDKQLPKSNAKIMLKKFADYSIERKI</sequence>
<dbReference type="EMBL" id="JAAZKV010000018">
    <property type="protein sequence ID" value="NMA44661.1"/>
    <property type="molecule type" value="Genomic_DNA"/>
</dbReference>
<reference evidence="4 5" key="1">
    <citation type="journal article" date="2020" name="Biotechnol. Biofuels">
        <title>New insights from the biogas microbiome by comprehensive genome-resolved metagenomics of nearly 1600 species originating from multiple anaerobic digesters.</title>
        <authorList>
            <person name="Campanaro S."/>
            <person name="Treu L."/>
            <person name="Rodriguez-R L.M."/>
            <person name="Kovalovszki A."/>
            <person name="Ziels R.M."/>
            <person name="Maus I."/>
            <person name="Zhu X."/>
            <person name="Kougias P.G."/>
            <person name="Basile A."/>
            <person name="Luo G."/>
            <person name="Schluter A."/>
            <person name="Konstantinidis K.T."/>
            <person name="Angelidaki I."/>
        </authorList>
    </citation>
    <scope>NUCLEOTIDE SEQUENCE [LARGE SCALE GENOMIC DNA]</scope>
    <source>
        <strain evidence="4">AS22ysBPME_79</strain>
    </source>
</reference>
<dbReference type="InterPro" id="IPR000092">
    <property type="entry name" value="Polyprenyl_synt"/>
</dbReference>
<dbReference type="GO" id="GO:0046872">
    <property type="term" value="F:metal ion binding"/>
    <property type="evidence" value="ECO:0007669"/>
    <property type="project" value="UniProtKB-KW"/>
</dbReference>
<dbReference type="GO" id="GO:0004659">
    <property type="term" value="F:prenyltransferase activity"/>
    <property type="evidence" value="ECO:0007669"/>
    <property type="project" value="InterPro"/>
</dbReference>
<comment type="similarity">
    <text evidence="3">Belongs to the FPP/GGPP synthase family.</text>
</comment>
<dbReference type="SUPFAM" id="SSF48576">
    <property type="entry name" value="Terpenoid synthases"/>
    <property type="match status" value="1"/>
</dbReference>
<gene>
    <name evidence="4" type="ORF">GX950_02510</name>
</gene>
<dbReference type="Proteomes" id="UP000526302">
    <property type="component" value="Unassembled WGS sequence"/>
</dbReference>
<dbReference type="SFLD" id="SFLDS00005">
    <property type="entry name" value="Isoprenoid_Synthase_Type_I"/>
    <property type="match status" value="1"/>
</dbReference>
<dbReference type="GO" id="GO:0008299">
    <property type="term" value="P:isoprenoid biosynthetic process"/>
    <property type="evidence" value="ECO:0007669"/>
    <property type="project" value="InterPro"/>
</dbReference>
<dbReference type="PANTHER" id="PTHR12001">
    <property type="entry name" value="GERANYLGERANYL PYROPHOSPHATE SYNTHASE"/>
    <property type="match status" value="1"/>
</dbReference>
<dbReference type="PROSITE" id="PS00723">
    <property type="entry name" value="POLYPRENYL_SYNTHASE_1"/>
    <property type="match status" value="1"/>
</dbReference>
<keyword evidence="2" id="KW-0460">Magnesium</keyword>
<dbReference type="InterPro" id="IPR033749">
    <property type="entry name" value="Polyprenyl_synt_CS"/>
</dbReference>
<evidence type="ECO:0000256" key="1">
    <source>
        <dbReference type="ARBA" id="ARBA00022723"/>
    </source>
</evidence>
<evidence type="ECO:0000313" key="5">
    <source>
        <dbReference type="Proteomes" id="UP000526302"/>
    </source>
</evidence>
<dbReference type="SFLD" id="SFLDG01017">
    <property type="entry name" value="Polyprenyl_Transferase_Like"/>
    <property type="match status" value="1"/>
</dbReference>
<dbReference type="Pfam" id="PF00348">
    <property type="entry name" value="polyprenyl_synt"/>
    <property type="match status" value="1"/>
</dbReference>
<organism evidence="4 5">
    <name type="scientific">Candidatus Iainarchaeum sp</name>
    <dbReference type="NCBI Taxonomy" id="3101447"/>
    <lineage>
        <taxon>Archaea</taxon>
        <taxon>Candidatus Iainarchaeota</taxon>
        <taxon>Candidatus Iainarchaeia</taxon>
        <taxon>Candidatus Iainarchaeales</taxon>
        <taxon>Candidatus Iainarchaeaceae</taxon>
        <taxon>Candidatus Iainarchaeum</taxon>
    </lineage>
</organism>
<accession>A0A7K4BZT6</accession>
<dbReference type="CDD" id="cd00685">
    <property type="entry name" value="Trans_IPPS_HT"/>
    <property type="match status" value="1"/>
</dbReference>